<reference evidence="2 3" key="1">
    <citation type="journal article" date="2018" name="PLoS Genet.">
        <title>Population sequencing reveals clonal diversity and ancestral inbreeding in the grapevine cultivar Chardonnay.</title>
        <authorList>
            <person name="Roach M.J."/>
            <person name="Johnson D.L."/>
            <person name="Bohlmann J."/>
            <person name="van Vuuren H.J."/>
            <person name="Jones S.J."/>
            <person name="Pretorius I.S."/>
            <person name="Schmidt S.A."/>
            <person name="Borneman A.R."/>
        </authorList>
    </citation>
    <scope>NUCLEOTIDE SEQUENCE [LARGE SCALE GENOMIC DNA]</scope>
    <source>
        <strain evidence="3">cv. Chardonnay</strain>
        <tissue evidence="2">Leaf</tissue>
    </source>
</reference>
<evidence type="ECO:0000313" key="2">
    <source>
        <dbReference type="EMBL" id="RVW73528.1"/>
    </source>
</evidence>
<protein>
    <submittedName>
        <fullName evidence="2">Protein EXECUTER 1, chloroplastic</fullName>
    </submittedName>
</protein>
<dbReference type="InterPro" id="IPR044680">
    <property type="entry name" value="EX1/2"/>
</dbReference>
<dbReference type="PANTHER" id="PTHR33917">
    <property type="entry name" value="PROTEIN EXECUTER 1, CHLOROPLASTIC"/>
    <property type="match status" value="1"/>
</dbReference>
<gene>
    <name evidence="2" type="primary">EX1_1</name>
    <name evidence="2" type="ORF">CK203_062093</name>
</gene>
<dbReference type="GO" id="GO:0010343">
    <property type="term" value="P:singlet oxygen-mediated programmed cell death"/>
    <property type="evidence" value="ECO:0007669"/>
    <property type="project" value="InterPro"/>
</dbReference>
<comment type="caution">
    <text evidence="2">The sequence shown here is derived from an EMBL/GenBank/DDBJ whole genome shotgun (WGS) entry which is preliminary data.</text>
</comment>
<evidence type="ECO:0000313" key="3">
    <source>
        <dbReference type="Proteomes" id="UP000288805"/>
    </source>
</evidence>
<dbReference type="Proteomes" id="UP000288805">
    <property type="component" value="Unassembled WGS sequence"/>
</dbReference>
<keyword evidence="1" id="KW-1133">Transmembrane helix</keyword>
<keyword evidence="1" id="KW-0812">Transmembrane</keyword>
<keyword evidence="1" id="KW-0472">Membrane</keyword>
<evidence type="ECO:0000256" key="1">
    <source>
        <dbReference type="SAM" id="Phobius"/>
    </source>
</evidence>
<feature type="transmembrane region" description="Helical" evidence="1">
    <location>
        <begin position="90"/>
        <end position="108"/>
    </location>
</feature>
<organism evidence="2 3">
    <name type="scientific">Vitis vinifera</name>
    <name type="common">Grape</name>
    <dbReference type="NCBI Taxonomy" id="29760"/>
    <lineage>
        <taxon>Eukaryota</taxon>
        <taxon>Viridiplantae</taxon>
        <taxon>Streptophyta</taxon>
        <taxon>Embryophyta</taxon>
        <taxon>Tracheophyta</taxon>
        <taxon>Spermatophyta</taxon>
        <taxon>Magnoliopsida</taxon>
        <taxon>eudicotyledons</taxon>
        <taxon>Gunneridae</taxon>
        <taxon>Pentapetalae</taxon>
        <taxon>rosids</taxon>
        <taxon>Vitales</taxon>
        <taxon>Vitaceae</taxon>
        <taxon>Viteae</taxon>
        <taxon>Vitis</taxon>
    </lineage>
</organism>
<dbReference type="EMBL" id="QGNW01000389">
    <property type="protein sequence ID" value="RVW73528.1"/>
    <property type="molecule type" value="Genomic_DNA"/>
</dbReference>
<proteinExistence type="predicted"/>
<accession>A0A438GMX3</accession>
<name>A0A438GMX3_VITVI</name>
<dbReference type="PANTHER" id="PTHR33917:SF3">
    <property type="entry name" value="PROTEIN EXECUTER 1, CHLOROPLASTIC"/>
    <property type="match status" value="1"/>
</dbReference>
<sequence length="232" mass="25885">MSAHCLHDRNYAGHAVKKEDYEDAARLKVAIAAAATNDTVGRVMSLLNRAIAEERYDDAAFIRDSAGAGLVIAGFHIGCLDDCMESGDSFAAIYVVLLWVVAYYKLVLMLRVEESRLLEAFNVNPDKSILFDINIDQAQLTRLALLLDCKAFDWPIPYLGLPLGRNLKACVFWNPMIEIISRRLDGWKKVYLSLGGRITVIHLCLSHIPSYFLSLVKIPAVVAGKFEKLQRA</sequence>
<dbReference type="AlphaFoldDB" id="A0A438GMX3"/>